<evidence type="ECO:0000256" key="3">
    <source>
        <dbReference type="ARBA" id="ARBA00022777"/>
    </source>
</evidence>
<evidence type="ECO:0000256" key="2">
    <source>
        <dbReference type="ARBA" id="ARBA00022741"/>
    </source>
</evidence>
<name>A0A6N6VV90_9BACT</name>
<keyword evidence="3" id="KW-0418">Kinase</keyword>
<accession>A0A6N6VV90</accession>
<dbReference type="PIRSF" id="PIRSF033887">
    <property type="entry name" value="PduX"/>
    <property type="match status" value="1"/>
</dbReference>
<dbReference type="EMBL" id="WFLM01000004">
    <property type="protein sequence ID" value="KAB8037755.1"/>
    <property type="molecule type" value="Genomic_DNA"/>
</dbReference>
<comment type="caution">
    <text evidence="6">The sequence shown here is derived from an EMBL/GenBank/DDBJ whole genome shotgun (WGS) entry which is preliminary data.</text>
</comment>
<dbReference type="PANTHER" id="PTHR43527:SF1">
    <property type="entry name" value="L-THREONINE KINASE"/>
    <property type="match status" value="1"/>
</dbReference>
<dbReference type="InterPro" id="IPR020568">
    <property type="entry name" value="Ribosomal_Su5_D2-typ_SF"/>
</dbReference>
<dbReference type="GO" id="GO:0005524">
    <property type="term" value="F:ATP binding"/>
    <property type="evidence" value="ECO:0007669"/>
    <property type="project" value="UniProtKB-KW"/>
</dbReference>
<sequence>MKYTAVAPGTCGELLQGFIDDQDFLINSPIPFFAKAIVTINNNSNLMEPLEESKYSKINNIIKKIFSHFNIDEKVSLNLEIDSNIPRGKGLASSTAELTAVLLALSKALNKNLSDNEITNLLISVDHSSDGVFLPGISYINHLKGNIYKKFKYIPSLSFIIIDSGGEVSTQKFDRNLARYISIKNENSLRSALKMIIDGFKTKNLHLIAKAATLSAKINQNVLYKDPLDTLINGTKDFGGLGVNCAHTGTVLGVMFDHNTTDQNRLLDRVHSLIHPLPILGVYPLISGSRVIN</sequence>
<dbReference type="AlphaFoldDB" id="A0A6N6VV90"/>
<evidence type="ECO:0000313" key="6">
    <source>
        <dbReference type="EMBL" id="KAB8037755.1"/>
    </source>
</evidence>
<evidence type="ECO:0000259" key="5">
    <source>
        <dbReference type="Pfam" id="PF00288"/>
    </source>
</evidence>
<feature type="domain" description="GHMP kinase N-terminal" evidence="5">
    <location>
        <begin position="60"/>
        <end position="127"/>
    </location>
</feature>
<keyword evidence="7" id="KW-1185">Reference proteome</keyword>
<keyword evidence="4" id="KW-0067">ATP-binding</keyword>
<dbReference type="SUPFAM" id="SSF54211">
    <property type="entry name" value="Ribosomal protein S5 domain 2-like"/>
    <property type="match status" value="1"/>
</dbReference>
<dbReference type="PANTHER" id="PTHR43527">
    <property type="entry name" value="4-DIPHOSPHOCYTIDYL-2-C-METHYL-D-ERYTHRITOL KINASE, CHLOROPLASTIC"/>
    <property type="match status" value="1"/>
</dbReference>
<keyword evidence="1" id="KW-0808">Transferase</keyword>
<dbReference type="RefSeq" id="WP_153420832.1">
    <property type="nucleotide sequence ID" value="NZ_WFLM01000004.1"/>
</dbReference>
<dbReference type="OrthoDB" id="4548147at2"/>
<dbReference type="Proteomes" id="UP000437748">
    <property type="component" value="Unassembled WGS sequence"/>
</dbReference>
<dbReference type="Gene3D" id="3.30.230.10">
    <property type="match status" value="1"/>
</dbReference>
<dbReference type="InterPro" id="IPR012363">
    <property type="entry name" value="PduX"/>
</dbReference>
<reference evidence="6 7" key="1">
    <citation type="submission" date="2019-10" db="EMBL/GenBank/DDBJ databases">
        <title>New species of Slilvanegrellaceae.</title>
        <authorList>
            <person name="Pitt A."/>
            <person name="Hahn M.W."/>
        </authorList>
    </citation>
    <scope>NUCLEOTIDE SEQUENCE [LARGE SCALE GENOMIC DNA]</scope>
    <source>
        <strain evidence="6 7">SP-Ram-0.45-NSY-1</strain>
    </source>
</reference>
<dbReference type="Pfam" id="PF00288">
    <property type="entry name" value="GHMP_kinases_N"/>
    <property type="match status" value="1"/>
</dbReference>
<dbReference type="InterPro" id="IPR006204">
    <property type="entry name" value="GHMP_kinase_N_dom"/>
</dbReference>
<evidence type="ECO:0000313" key="7">
    <source>
        <dbReference type="Proteomes" id="UP000437748"/>
    </source>
</evidence>
<dbReference type="InterPro" id="IPR014721">
    <property type="entry name" value="Ribsml_uS5_D2-typ_fold_subgr"/>
</dbReference>
<keyword evidence="2" id="KW-0547">Nucleotide-binding</keyword>
<proteinExistence type="predicted"/>
<evidence type="ECO:0000256" key="1">
    <source>
        <dbReference type="ARBA" id="ARBA00022679"/>
    </source>
</evidence>
<organism evidence="6 7">
    <name type="scientific">Silvanigrella paludirubra</name>
    <dbReference type="NCBI Taxonomy" id="2499159"/>
    <lineage>
        <taxon>Bacteria</taxon>
        <taxon>Pseudomonadati</taxon>
        <taxon>Bdellovibrionota</taxon>
        <taxon>Oligoflexia</taxon>
        <taxon>Silvanigrellales</taxon>
        <taxon>Silvanigrellaceae</taxon>
        <taxon>Silvanigrella</taxon>
    </lineage>
</organism>
<protein>
    <recommendedName>
        <fullName evidence="5">GHMP kinase N-terminal domain-containing protein</fullName>
    </recommendedName>
</protein>
<evidence type="ECO:0000256" key="4">
    <source>
        <dbReference type="ARBA" id="ARBA00022840"/>
    </source>
</evidence>
<gene>
    <name evidence="6" type="ORF">GCL60_11315</name>
</gene>
<dbReference type="GO" id="GO:0016301">
    <property type="term" value="F:kinase activity"/>
    <property type="evidence" value="ECO:0007669"/>
    <property type="project" value="UniProtKB-KW"/>
</dbReference>